<dbReference type="Proteomes" id="UP000887013">
    <property type="component" value="Unassembled WGS sequence"/>
</dbReference>
<evidence type="ECO:0000313" key="2">
    <source>
        <dbReference type="Proteomes" id="UP000887013"/>
    </source>
</evidence>
<dbReference type="EMBL" id="BMAW01028307">
    <property type="protein sequence ID" value="GFU06798.1"/>
    <property type="molecule type" value="Genomic_DNA"/>
</dbReference>
<dbReference type="AlphaFoldDB" id="A0A8X6Q4Y5"/>
<comment type="caution">
    <text evidence="1">The sequence shown here is derived from an EMBL/GenBank/DDBJ whole genome shotgun (WGS) entry which is preliminary data.</text>
</comment>
<accession>A0A8X6Q4Y5</accession>
<proteinExistence type="predicted"/>
<gene>
    <name evidence="1" type="ORF">NPIL_86231</name>
</gene>
<organism evidence="1 2">
    <name type="scientific">Nephila pilipes</name>
    <name type="common">Giant wood spider</name>
    <name type="synonym">Nephila maculata</name>
    <dbReference type="NCBI Taxonomy" id="299642"/>
    <lineage>
        <taxon>Eukaryota</taxon>
        <taxon>Metazoa</taxon>
        <taxon>Ecdysozoa</taxon>
        <taxon>Arthropoda</taxon>
        <taxon>Chelicerata</taxon>
        <taxon>Arachnida</taxon>
        <taxon>Araneae</taxon>
        <taxon>Araneomorphae</taxon>
        <taxon>Entelegynae</taxon>
        <taxon>Araneoidea</taxon>
        <taxon>Nephilidae</taxon>
        <taxon>Nephila</taxon>
    </lineage>
</organism>
<evidence type="ECO:0000313" key="1">
    <source>
        <dbReference type="EMBL" id="GFU06798.1"/>
    </source>
</evidence>
<reference evidence="1" key="1">
    <citation type="submission" date="2020-08" db="EMBL/GenBank/DDBJ databases">
        <title>Multicomponent nature underlies the extraordinary mechanical properties of spider dragline silk.</title>
        <authorList>
            <person name="Kono N."/>
            <person name="Nakamura H."/>
            <person name="Mori M."/>
            <person name="Yoshida Y."/>
            <person name="Ohtoshi R."/>
            <person name="Malay A.D."/>
            <person name="Moran D.A.P."/>
            <person name="Tomita M."/>
            <person name="Numata K."/>
            <person name="Arakawa K."/>
        </authorList>
    </citation>
    <scope>NUCLEOTIDE SEQUENCE</scope>
</reference>
<sequence>MARNIMPFFRNTMSAFFSLNTMTIDNEMVGFLDPVTPSLQPRSHSIHFISLDDSRKLSQVVDLPQTFKFGYGVKVAS</sequence>
<keyword evidence="2" id="KW-1185">Reference proteome</keyword>
<protein>
    <submittedName>
        <fullName evidence="1">Uncharacterized protein</fullName>
    </submittedName>
</protein>
<name>A0A8X6Q4Y5_NEPPI</name>